<reference evidence="3 4" key="1">
    <citation type="submission" date="2022-06" db="EMBL/GenBank/DDBJ databases">
        <title>Rhizosaccharibacter gen. nov. sp. nov. KSS12, endophytic bacteria isolated from sugarcane.</title>
        <authorList>
            <person name="Pitiwittayakul N."/>
        </authorList>
    </citation>
    <scope>NUCLEOTIDE SEQUENCE [LARGE SCALE GENOMIC DNA]</scope>
    <source>
        <strain evidence="3 4">KSS12</strain>
    </source>
</reference>
<protein>
    <submittedName>
        <fullName evidence="3">Uncharacterized protein</fullName>
    </submittedName>
</protein>
<feature type="transmembrane region" description="Helical" evidence="2">
    <location>
        <begin position="6"/>
        <end position="23"/>
    </location>
</feature>
<organism evidence="3 4">
    <name type="scientific">Rhizosaccharibacter radicis</name>
    <dbReference type="NCBI Taxonomy" id="2782605"/>
    <lineage>
        <taxon>Bacteria</taxon>
        <taxon>Pseudomonadati</taxon>
        <taxon>Pseudomonadota</taxon>
        <taxon>Alphaproteobacteria</taxon>
        <taxon>Acetobacterales</taxon>
        <taxon>Acetobacteraceae</taxon>
        <taxon>Rhizosaccharibacter</taxon>
    </lineage>
</organism>
<accession>A0ABT1W120</accession>
<dbReference type="Proteomes" id="UP001524547">
    <property type="component" value="Unassembled WGS sequence"/>
</dbReference>
<evidence type="ECO:0000256" key="1">
    <source>
        <dbReference type="SAM" id="MobiDB-lite"/>
    </source>
</evidence>
<keyword evidence="2" id="KW-0812">Transmembrane</keyword>
<keyword evidence="2" id="KW-1133">Transmembrane helix</keyword>
<proteinExistence type="predicted"/>
<keyword evidence="4" id="KW-1185">Reference proteome</keyword>
<feature type="region of interest" description="Disordered" evidence="1">
    <location>
        <begin position="131"/>
        <end position="163"/>
    </location>
</feature>
<evidence type="ECO:0000313" key="3">
    <source>
        <dbReference type="EMBL" id="MCQ8242150.1"/>
    </source>
</evidence>
<name>A0ABT1W120_9PROT</name>
<dbReference type="RefSeq" id="WP_422920903.1">
    <property type="nucleotide sequence ID" value="NZ_JAMZEJ010000009.1"/>
</dbReference>
<evidence type="ECO:0000313" key="4">
    <source>
        <dbReference type="Proteomes" id="UP001524547"/>
    </source>
</evidence>
<evidence type="ECO:0000256" key="2">
    <source>
        <dbReference type="SAM" id="Phobius"/>
    </source>
</evidence>
<keyword evidence="2" id="KW-0472">Membrane</keyword>
<sequence length="163" mass="16089">MFGLGSLSLLAMPLMLSLLMLLFDRTAHGMLVLLGAVARWLLVLLPPGSARPPPFAPGAFDPLALAETSALRALPCLAGVACLVGIGSNRLGGGLACLVWLAGMPLTGGWPEAVLLPGLASAAGLAVLGGGPRAAETGSASGGRGSRSSSRRDSAGPAGRSPG</sequence>
<dbReference type="EMBL" id="JAMZEJ010000009">
    <property type="protein sequence ID" value="MCQ8242150.1"/>
    <property type="molecule type" value="Genomic_DNA"/>
</dbReference>
<comment type="caution">
    <text evidence="3">The sequence shown here is derived from an EMBL/GenBank/DDBJ whole genome shotgun (WGS) entry which is preliminary data.</text>
</comment>
<gene>
    <name evidence="3" type="ORF">NFI88_15035</name>
</gene>